<reference evidence="2" key="1">
    <citation type="journal article" date="2019" name="Sci. Rep.">
        <title>Draft genome of Tanacetum cinerariifolium, the natural source of mosquito coil.</title>
        <authorList>
            <person name="Yamashiro T."/>
            <person name="Shiraishi A."/>
            <person name="Satake H."/>
            <person name="Nakayama K."/>
        </authorList>
    </citation>
    <scope>NUCLEOTIDE SEQUENCE</scope>
</reference>
<feature type="non-terminal residue" evidence="2">
    <location>
        <position position="145"/>
    </location>
</feature>
<keyword evidence="1" id="KW-0175">Coiled coil</keyword>
<feature type="non-terminal residue" evidence="2">
    <location>
        <position position="1"/>
    </location>
</feature>
<sequence>CTAYMVCLLTTVKSSGDKIKKNTNFKTCKKSVSQVEQIFLEELKNLKRQEKEANDAAESLRKEAAHDIQNANTSSTNLLNTLSIPLSTAGPLRAFNDGELSYPNDPSMPHPEDIYASLSKGIFINSSYDDESVVTNFNNLEATVN</sequence>
<accession>A0A699RWV3</accession>
<dbReference type="EMBL" id="BKCJ011118798">
    <property type="protein sequence ID" value="GFC89052.1"/>
    <property type="molecule type" value="Genomic_DNA"/>
</dbReference>
<evidence type="ECO:0000256" key="1">
    <source>
        <dbReference type="SAM" id="Coils"/>
    </source>
</evidence>
<evidence type="ECO:0000313" key="2">
    <source>
        <dbReference type="EMBL" id="GFC89052.1"/>
    </source>
</evidence>
<gene>
    <name evidence="2" type="ORF">Tci_861022</name>
</gene>
<dbReference type="AlphaFoldDB" id="A0A699RWV3"/>
<name>A0A699RWV3_TANCI</name>
<proteinExistence type="predicted"/>
<organism evidence="2">
    <name type="scientific">Tanacetum cinerariifolium</name>
    <name type="common">Dalmatian daisy</name>
    <name type="synonym">Chrysanthemum cinerariifolium</name>
    <dbReference type="NCBI Taxonomy" id="118510"/>
    <lineage>
        <taxon>Eukaryota</taxon>
        <taxon>Viridiplantae</taxon>
        <taxon>Streptophyta</taxon>
        <taxon>Embryophyta</taxon>
        <taxon>Tracheophyta</taxon>
        <taxon>Spermatophyta</taxon>
        <taxon>Magnoliopsida</taxon>
        <taxon>eudicotyledons</taxon>
        <taxon>Gunneridae</taxon>
        <taxon>Pentapetalae</taxon>
        <taxon>asterids</taxon>
        <taxon>campanulids</taxon>
        <taxon>Asterales</taxon>
        <taxon>Asteraceae</taxon>
        <taxon>Asteroideae</taxon>
        <taxon>Anthemideae</taxon>
        <taxon>Anthemidinae</taxon>
        <taxon>Tanacetum</taxon>
    </lineage>
</organism>
<protein>
    <submittedName>
        <fullName evidence="2">Uncharacterized protein</fullName>
    </submittedName>
</protein>
<feature type="coiled-coil region" evidence="1">
    <location>
        <begin position="36"/>
        <end position="63"/>
    </location>
</feature>
<comment type="caution">
    <text evidence="2">The sequence shown here is derived from an EMBL/GenBank/DDBJ whole genome shotgun (WGS) entry which is preliminary data.</text>
</comment>